<reference evidence="2" key="1">
    <citation type="submission" date="2019-08" db="EMBL/GenBank/DDBJ databases">
        <authorList>
            <person name="Kucharzyk K."/>
            <person name="Murdoch R.W."/>
            <person name="Higgins S."/>
            <person name="Loffler F."/>
        </authorList>
    </citation>
    <scope>NUCLEOTIDE SEQUENCE</scope>
</reference>
<dbReference type="EMBL" id="VSSQ01002508">
    <property type="protein sequence ID" value="MPM15839.1"/>
    <property type="molecule type" value="Genomic_DNA"/>
</dbReference>
<sequence length="139" mass="15121">MGVRLECWAGDVKGRRVQENRPHLEERHHGQVEGWHRQGCATIGAPLDPGDLCQVPVRGGAGPDRRLGRHGPWLDRDRGEVGAGGLDDQSRVAPQPAPVWPVPALPRPCGRRPPAESDRAHKTEESVPLLIEAVAAPTR</sequence>
<evidence type="ECO:0000313" key="2">
    <source>
        <dbReference type="EMBL" id="MPM15839.1"/>
    </source>
</evidence>
<gene>
    <name evidence="2" type="ORF">SDC9_62212</name>
</gene>
<feature type="region of interest" description="Disordered" evidence="1">
    <location>
        <begin position="58"/>
        <end position="139"/>
    </location>
</feature>
<protein>
    <submittedName>
        <fullName evidence="2">Uncharacterized protein</fullName>
    </submittedName>
</protein>
<dbReference type="AlphaFoldDB" id="A0A644XIC6"/>
<accession>A0A644XIC6</accession>
<feature type="compositionally biased region" description="Basic and acidic residues" evidence="1">
    <location>
        <begin position="113"/>
        <end position="125"/>
    </location>
</feature>
<name>A0A644XIC6_9ZZZZ</name>
<comment type="caution">
    <text evidence="2">The sequence shown here is derived from an EMBL/GenBank/DDBJ whole genome shotgun (WGS) entry which is preliminary data.</text>
</comment>
<evidence type="ECO:0000256" key="1">
    <source>
        <dbReference type="SAM" id="MobiDB-lite"/>
    </source>
</evidence>
<proteinExistence type="predicted"/>
<feature type="compositionally biased region" description="Pro residues" evidence="1">
    <location>
        <begin position="95"/>
        <end position="106"/>
    </location>
</feature>
<organism evidence="2">
    <name type="scientific">bioreactor metagenome</name>
    <dbReference type="NCBI Taxonomy" id="1076179"/>
    <lineage>
        <taxon>unclassified sequences</taxon>
        <taxon>metagenomes</taxon>
        <taxon>ecological metagenomes</taxon>
    </lineage>
</organism>